<dbReference type="Pfam" id="PF01145">
    <property type="entry name" value="Band_7"/>
    <property type="match status" value="1"/>
</dbReference>
<keyword evidence="2" id="KW-0472">Membrane</keyword>
<dbReference type="OrthoDB" id="17954at10239"/>
<dbReference type="GO" id="GO:0016020">
    <property type="term" value="C:membrane"/>
    <property type="evidence" value="ECO:0007669"/>
    <property type="project" value="InterPro"/>
</dbReference>
<dbReference type="GeneID" id="26640976"/>
<dbReference type="InterPro" id="IPR001107">
    <property type="entry name" value="Band_7"/>
</dbReference>
<keyword evidence="1" id="KW-0175">Coiled coil</keyword>
<dbReference type="EMBL" id="KP027447">
    <property type="protein sequence ID" value="AJA42279.1"/>
    <property type="molecule type" value="Genomic_DNA"/>
</dbReference>
<dbReference type="SUPFAM" id="SSF117892">
    <property type="entry name" value="Band 7/SPFH domain"/>
    <property type="match status" value="1"/>
</dbReference>
<reference evidence="4 5" key="1">
    <citation type="journal article" date="2015" name="Appl. Environ. Microbiol.">
        <title>Two Phages, phiIPLA-RODI and phiIPLA-C1C, Lyse Mono- and Dual-Species Staphylococcal Biofilms.</title>
        <authorList>
            <person name="Gutierrez D."/>
            <person name="Vandenheuvel D."/>
            <person name="Martinez B."/>
            <person name="Rodriguez A."/>
            <person name="Lavigne R."/>
            <person name="Garcia P."/>
        </authorList>
    </citation>
    <scope>NUCLEOTIDE SEQUENCE [LARGE SCALE GENOMIC DNA]</scope>
</reference>
<dbReference type="Gene3D" id="3.30.479.30">
    <property type="entry name" value="Band 7 domain"/>
    <property type="match status" value="1"/>
</dbReference>
<evidence type="ECO:0000259" key="3">
    <source>
        <dbReference type="SMART" id="SM00244"/>
    </source>
</evidence>
<keyword evidence="5" id="KW-1185">Reference proteome</keyword>
<keyword evidence="2" id="KW-1133">Transmembrane helix</keyword>
<dbReference type="SMART" id="SM00244">
    <property type="entry name" value="PHB"/>
    <property type="match status" value="1"/>
</dbReference>
<sequence length="268" mass="29789">MESKVKAGLGLTIGGIIIVVAIIIAFLSIERVPQGTVGVVYSPKGVKDNTLSPGWHLVAPMNRVNEYPTRTQTISYKDMNVSTSDGKNLNLDIDVNYKVDSSKAVELFNRFGSADIEQLEKGYLRSRVQDNVRQSVSKYSVIDAFGVKTSEIKKSTLDKLEENLKGQGFIVEDIALSSPKADKNTQKAIDSRVKANQELERKKVDKQIAKEEAERKEIEAKGTKKANEIVEESLTDELLQKQLIEKWKGDTPITLPDSGNAILDMRHK</sequence>
<accession>A0A0D3MVH4</accession>
<feature type="coiled-coil region" evidence="1">
    <location>
        <begin position="192"/>
        <end position="226"/>
    </location>
</feature>
<dbReference type="CDD" id="cd03401">
    <property type="entry name" value="SPFH_prohibitin"/>
    <property type="match status" value="1"/>
</dbReference>
<dbReference type="PANTHER" id="PTHR42911">
    <property type="entry name" value="MODULATOR OF FTSH PROTEASE HFLC"/>
    <property type="match status" value="1"/>
</dbReference>
<protein>
    <submittedName>
        <fullName evidence="4">Membrane protein</fullName>
    </submittedName>
</protein>
<dbReference type="InterPro" id="IPR000163">
    <property type="entry name" value="Prohibitin"/>
</dbReference>
<evidence type="ECO:0000256" key="1">
    <source>
        <dbReference type="SAM" id="Coils"/>
    </source>
</evidence>
<evidence type="ECO:0000313" key="5">
    <source>
        <dbReference type="Proteomes" id="UP000032689"/>
    </source>
</evidence>
<feature type="transmembrane region" description="Helical" evidence="2">
    <location>
        <begin position="7"/>
        <end position="29"/>
    </location>
</feature>
<keyword evidence="2" id="KW-0812">Transmembrane</keyword>
<dbReference type="KEGG" id="vg:26640976"/>
<dbReference type="Proteomes" id="UP000032689">
    <property type="component" value="Segment"/>
</dbReference>
<dbReference type="PANTHER" id="PTHR42911:SF2">
    <property type="entry name" value="PROHIBITIN FAMILY PROTEIN"/>
    <property type="match status" value="1"/>
</dbReference>
<name>A0A0D3MVH4_9CAUD</name>
<dbReference type="RefSeq" id="YP_009214559.1">
    <property type="nucleotide sequence ID" value="NC_028962.1"/>
</dbReference>
<dbReference type="InterPro" id="IPR036013">
    <property type="entry name" value="Band_7/SPFH_dom_sf"/>
</dbReference>
<evidence type="ECO:0000256" key="2">
    <source>
        <dbReference type="SAM" id="Phobius"/>
    </source>
</evidence>
<feature type="domain" description="Band 7" evidence="3">
    <location>
        <begin position="27"/>
        <end position="193"/>
    </location>
</feature>
<evidence type="ECO:0000313" key="4">
    <source>
        <dbReference type="EMBL" id="AJA42279.1"/>
    </source>
</evidence>
<organism evidence="4 5">
    <name type="scientific">Staphylococcus phage vB_SepM_ phiIPLA-C1C</name>
    <dbReference type="NCBI Taxonomy" id="1572704"/>
    <lineage>
        <taxon>Viruses</taxon>
        <taxon>Duplodnaviria</taxon>
        <taxon>Heunggongvirae</taxon>
        <taxon>Uroviricota</taxon>
        <taxon>Caudoviricetes</taxon>
        <taxon>Herelleviridae</taxon>
        <taxon>Twortvirinae</taxon>
        <taxon>Sepunavirus</taxon>
        <taxon>Sepunavirus IPLAC1C</taxon>
    </lineage>
</organism>
<proteinExistence type="predicted"/>